<accession>A0ACB9Q1D3</accession>
<keyword evidence="2" id="KW-1185">Reference proteome</keyword>
<organism evidence="1 2">
    <name type="scientific">Bauhinia variegata</name>
    <name type="common">Purple orchid tree</name>
    <name type="synonym">Phanera variegata</name>
    <dbReference type="NCBI Taxonomy" id="167791"/>
    <lineage>
        <taxon>Eukaryota</taxon>
        <taxon>Viridiplantae</taxon>
        <taxon>Streptophyta</taxon>
        <taxon>Embryophyta</taxon>
        <taxon>Tracheophyta</taxon>
        <taxon>Spermatophyta</taxon>
        <taxon>Magnoliopsida</taxon>
        <taxon>eudicotyledons</taxon>
        <taxon>Gunneridae</taxon>
        <taxon>Pentapetalae</taxon>
        <taxon>rosids</taxon>
        <taxon>fabids</taxon>
        <taxon>Fabales</taxon>
        <taxon>Fabaceae</taxon>
        <taxon>Cercidoideae</taxon>
        <taxon>Cercideae</taxon>
        <taxon>Bauhiniinae</taxon>
        <taxon>Bauhinia</taxon>
    </lineage>
</organism>
<reference evidence="1 2" key="1">
    <citation type="journal article" date="2022" name="DNA Res.">
        <title>Chromosomal-level genome assembly of the orchid tree Bauhinia variegata (Leguminosae; Cercidoideae) supports the allotetraploid origin hypothesis of Bauhinia.</title>
        <authorList>
            <person name="Zhong Y."/>
            <person name="Chen Y."/>
            <person name="Zheng D."/>
            <person name="Pang J."/>
            <person name="Liu Y."/>
            <person name="Luo S."/>
            <person name="Meng S."/>
            <person name="Qian L."/>
            <person name="Wei D."/>
            <person name="Dai S."/>
            <person name="Zhou R."/>
        </authorList>
    </citation>
    <scope>NUCLEOTIDE SEQUENCE [LARGE SCALE GENOMIC DNA]</scope>
    <source>
        <strain evidence="1">BV-YZ2020</strain>
    </source>
</reference>
<evidence type="ECO:0000313" key="1">
    <source>
        <dbReference type="EMBL" id="KAI4353656.1"/>
    </source>
</evidence>
<sequence length="110" mass="12231">MAPLAWFLVALPSFGATTPTHRHHGTMCILSGYVWCHGPSNLVLWRQLDVLSSFDPFSLATCVSCHSLSLSNLQFNLDLIPLARNPLESLLYTNFLALLFHVLASYNISN</sequence>
<name>A0ACB9Q1D3_BAUVA</name>
<gene>
    <name evidence="1" type="ORF">L6164_002588</name>
</gene>
<evidence type="ECO:0000313" key="2">
    <source>
        <dbReference type="Proteomes" id="UP000828941"/>
    </source>
</evidence>
<comment type="caution">
    <text evidence="1">The sequence shown here is derived from an EMBL/GenBank/DDBJ whole genome shotgun (WGS) entry which is preliminary data.</text>
</comment>
<protein>
    <submittedName>
        <fullName evidence="1">Uncharacterized protein</fullName>
    </submittedName>
</protein>
<proteinExistence type="predicted"/>
<dbReference type="Proteomes" id="UP000828941">
    <property type="component" value="Chromosome 2"/>
</dbReference>
<dbReference type="EMBL" id="CM039427">
    <property type="protein sequence ID" value="KAI4353656.1"/>
    <property type="molecule type" value="Genomic_DNA"/>
</dbReference>